<dbReference type="RefSeq" id="WP_136381440.1">
    <property type="nucleotide sequence ID" value="NZ_SLUB01000059.1"/>
</dbReference>
<dbReference type="AlphaFoldDB" id="A0A4S3PLI5"/>
<name>A0A4S3PLI5_9BACI</name>
<evidence type="ECO:0000259" key="1">
    <source>
        <dbReference type="Pfam" id="PF07872"/>
    </source>
</evidence>
<evidence type="ECO:0000313" key="3">
    <source>
        <dbReference type="Proteomes" id="UP000306477"/>
    </source>
</evidence>
<sequence length="76" mass="8627">MAVLQDIQRTQLRFEFENGIDDKGQMTYKNKNYNNINPLVTAEDLYAVAVSIEKLQSLQLVGLERNDSYSLASDGQ</sequence>
<evidence type="ECO:0000313" key="2">
    <source>
        <dbReference type="EMBL" id="THE09926.1"/>
    </source>
</evidence>
<dbReference type="Proteomes" id="UP000306477">
    <property type="component" value="Unassembled WGS sequence"/>
</dbReference>
<dbReference type="InterPro" id="IPR012454">
    <property type="entry name" value="DUF1659"/>
</dbReference>
<organism evidence="2 3">
    <name type="scientific">Bacillus timonensis</name>
    <dbReference type="NCBI Taxonomy" id="1033734"/>
    <lineage>
        <taxon>Bacteria</taxon>
        <taxon>Bacillati</taxon>
        <taxon>Bacillota</taxon>
        <taxon>Bacilli</taxon>
        <taxon>Bacillales</taxon>
        <taxon>Bacillaceae</taxon>
        <taxon>Bacillus</taxon>
    </lineage>
</organism>
<dbReference type="Pfam" id="PF07872">
    <property type="entry name" value="DUF1659"/>
    <property type="match status" value="1"/>
</dbReference>
<dbReference type="OrthoDB" id="48766at2"/>
<comment type="caution">
    <text evidence="2">The sequence shown here is derived from an EMBL/GenBank/DDBJ whole genome shotgun (WGS) entry which is preliminary data.</text>
</comment>
<keyword evidence="3" id="KW-1185">Reference proteome</keyword>
<feature type="domain" description="DUF1659" evidence="1">
    <location>
        <begin position="5"/>
        <end position="72"/>
    </location>
</feature>
<accession>A0A4S3PLI5</accession>
<protein>
    <submittedName>
        <fullName evidence="2">DUF1659 domain-containing protein</fullName>
    </submittedName>
</protein>
<reference evidence="2 3" key="1">
    <citation type="journal article" date="2019" name="Indoor Air">
        <title>Impacts of indoor surface finishes on bacterial viability.</title>
        <authorList>
            <person name="Hu J."/>
            <person name="Maamar S.B."/>
            <person name="Glawe A.J."/>
            <person name="Gottel N."/>
            <person name="Gilbert J.A."/>
            <person name="Hartmann E.M."/>
        </authorList>
    </citation>
    <scope>NUCLEOTIDE SEQUENCE [LARGE SCALE GENOMIC DNA]</scope>
    <source>
        <strain evidence="2 3">AF060A6</strain>
    </source>
</reference>
<gene>
    <name evidence="2" type="ORF">E1I69_20645</name>
</gene>
<proteinExistence type="predicted"/>
<dbReference type="EMBL" id="SLUB01000059">
    <property type="protein sequence ID" value="THE09926.1"/>
    <property type="molecule type" value="Genomic_DNA"/>
</dbReference>